<keyword evidence="3" id="KW-1185">Reference proteome</keyword>
<feature type="compositionally biased region" description="Basic and acidic residues" evidence="1">
    <location>
        <begin position="38"/>
        <end position="47"/>
    </location>
</feature>
<protein>
    <submittedName>
        <fullName evidence="2">Uncharacterized protein</fullName>
    </submittedName>
</protein>
<accession>A0A9Q3GM47</accession>
<dbReference type="Proteomes" id="UP000765509">
    <property type="component" value="Unassembled WGS sequence"/>
</dbReference>
<comment type="caution">
    <text evidence="2">The sequence shown here is derived from an EMBL/GenBank/DDBJ whole genome shotgun (WGS) entry which is preliminary data.</text>
</comment>
<proteinExistence type="predicted"/>
<dbReference type="AlphaFoldDB" id="A0A9Q3GM47"/>
<feature type="compositionally biased region" description="Polar residues" evidence="1">
    <location>
        <begin position="13"/>
        <end position="30"/>
    </location>
</feature>
<name>A0A9Q3GM47_9BASI</name>
<feature type="region of interest" description="Disordered" evidence="1">
    <location>
        <begin position="1"/>
        <end position="47"/>
    </location>
</feature>
<dbReference type="EMBL" id="AVOT02003121">
    <property type="protein sequence ID" value="MBW0472541.1"/>
    <property type="molecule type" value="Genomic_DNA"/>
</dbReference>
<reference evidence="2" key="1">
    <citation type="submission" date="2021-03" db="EMBL/GenBank/DDBJ databases">
        <title>Draft genome sequence of rust myrtle Austropuccinia psidii MF-1, a brazilian biotype.</title>
        <authorList>
            <person name="Quecine M.C."/>
            <person name="Pachon D.M.R."/>
            <person name="Bonatelli M.L."/>
            <person name="Correr F.H."/>
            <person name="Franceschini L.M."/>
            <person name="Leite T.F."/>
            <person name="Margarido G.R.A."/>
            <person name="Almeida C.A."/>
            <person name="Ferrarezi J.A."/>
            <person name="Labate C.A."/>
        </authorList>
    </citation>
    <scope>NUCLEOTIDE SEQUENCE</scope>
    <source>
        <strain evidence="2">MF-1</strain>
    </source>
</reference>
<organism evidence="2 3">
    <name type="scientific">Austropuccinia psidii MF-1</name>
    <dbReference type="NCBI Taxonomy" id="1389203"/>
    <lineage>
        <taxon>Eukaryota</taxon>
        <taxon>Fungi</taxon>
        <taxon>Dikarya</taxon>
        <taxon>Basidiomycota</taxon>
        <taxon>Pucciniomycotina</taxon>
        <taxon>Pucciniomycetes</taxon>
        <taxon>Pucciniales</taxon>
        <taxon>Sphaerophragmiaceae</taxon>
        <taxon>Austropuccinia</taxon>
    </lineage>
</organism>
<evidence type="ECO:0000256" key="1">
    <source>
        <dbReference type="SAM" id="MobiDB-lite"/>
    </source>
</evidence>
<evidence type="ECO:0000313" key="3">
    <source>
        <dbReference type="Proteomes" id="UP000765509"/>
    </source>
</evidence>
<gene>
    <name evidence="2" type="ORF">O181_012256</name>
</gene>
<evidence type="ECO:0000313" key="2">
    <source>
        <dbReference type="EMBL" id="MBW0472541.1"/>
    </source>
</evidence>
<sequence>MMVLTGEWRKNKPTSPKQVSKPISVTSRRNSNLKKKPQAWDKGKGKEPAIAPYRQGFRIHNIQQDAMENVFQLARTPMEMQEREEARLKYKNLSLKFFMEFQLCT</sequence>